<dbReference type="EMBL" id="JAAQHG020000106">
    <property type="protein sequence ID" value="KAL1581895.1"/>
    <property type="molecule type" value="Genomic_DNA"/>
</dbReference>
<keyword evidence="2" id="KW-1185">Reference proteome</keyword>
<protein>
    <submittedName>
        <fullName evidence="1">Uncharacterized protein</fullName>
    </submittedName>
</protein>
<reference evidence="1 2" key="1">
    <citation type="journal article" date="2020" name="Microbiol. Resour. Announc.">
        <title>Draft Genome Sequence of a Cladosporium Species Isolated from the Mesophotic Ascidian Didemnum maculosum.</title>
        <authorList>
            <person name="Gioti A."/>
            <person name="Siaperas R."/>
            <person name="Nikolaivits E."/>
            <person name="Le Goff G."/>
            <person name="Ouazzani J."/>
            <person name="Kotoulas G."/>
            <person name="Topakas E."/>
        </authorList>
    </citation>
    <scope>NUCLEOTIDE SEQUENCE [LARGE SCALE GENOMIC DNA]</scope>
    <source>
        <strain evidence="1 2">TM138-S3</strain>
    </source>
</reference>
<accession>A0AB34KAE3</accession>
<dbReference type="Proteomes" id="UP000803884">
    <property type="component" value="Unassembled WGS sequence"/>
</dbReference>
<sequence>MPTFNNEPQLYPPGGTQVLVDMSTPEQIYHTKHALGAFDFQSLLSSPREQPLREFDSSLFNSQFPVSQRQMGSGNGNALGVTNCASDINDLGTLDAMSIDLSECIELQIPKQKN</sequence>
<dbReference type="AlphaFoldDB" id="A0AB34KAE3"/>
<organism evidence="1 2">
    <name type="scientific">Cladosporium halotolerans</name>
    <dbReference type="NCBI Taxonomy" id="1052096"/>
    <lineage>
        <taxon>Eukaryota</taxon>
        <taxon>Fungi</taxon>
        <taxon>Dikarya</taxon>
        <taxon>Ascomycota</taxon>
        <taxon>Pezizomycotina</taxon>
        <taxon>Dothideomycetes</taxon>
        <taxon>Dothideomycetidae</taxon>
        <taxon>Cladosporiales</taxon>
        <taxon>Cladosporiaceae</taxon>
        <taxon>Cladosporium</taxon>
    </lineage>
</organism>
<gene>
    <name evidence="1" type="ORF">WHR41_09338</name>
</gene>
<evidence type="ECO:0000313" key="2">
    <source>
        <dbReference type="Proteomes" id="UP000803884"/>
    </source>
</evidence>
<comment type="caution">
    <text evidence="1">The sequence shown here is derived from an EMBL/GenBank/DDBJ whole genome shotgun (WGS) entry which is preliminary data.</text>
</comment>
<dbReference type="RefSeq" id="XP_069225003.1">
    <property type="nucleotide sequence ID" value="XM_069377941.1"/>
</dbReference>
<name>A0AB34KAE3_9PEZI</name>
<dbReference type="GeneID" id="96010779"/>
<proteinExistence type="predicted"/>
<evidence type="ECO:0000313" key="1">
    <source>
        <dbReference type="EMBL" id="KAL1581895.1"/>
    </source>
</evidence>